<dbReference type="EMBL" id="CACTIH010005981">
    <property type="protein sequence ID" value="CAA3003541.1"/>
    <property type="molecule type" value="Genomic_DNA"/>
</dbReference>
<organism evidence="1 2">
    <name type="scientific">Olea europaea subsp. europaea</name>
    <dbReference type="NCBI Taxonomy" id="158383"/>
    <lineage>
        <taxon>Eukaryota</taxon>
        <taxon>Viridiplantae</taxon>
        <taxon>Streptophyta</taxon>
        <taxon>Embryophyta</taxon>
        <taxon>Tracheophyta</taxon>
        <taxon>Spermatophyta</taxon>
        <taxon>Magnoliopsida</taxon>
        <taxon>eudicotyledons</taxon>
        <taxon>Gunneridae</taxon>
        <taxon>Pentapetalae</taxon>
        <taxon>asterids</taxon>
        <taxon>lamiids</taxon>
        <taxon>Lamiales</taxon>
        <taxon>Oleaceae</taxon>
        <taxon>Oleeae</taxon>
        <taxon>Olea</taxon>
    </lineage>
</organism>
<gene>
    <name evidence="1" type="ORF">OLEA9_A028540</name>
</gene>
<protein>
    <submittedName>
        <fullName evidence="1">Uncharacterized protein</fullName>
    </submittedName>
</protein>
<sequence length="80" mass="9194">LEGSWCKLCLVLRNAMDSASWMLLGFNRCDAWITENENENEKCNCNLSTIFSERPMWRSPTALYYVAIGYDLGHTLSRPS</sequence>
<reference evidence="1 2" key="1">
    <citation type="submission" date="2019-12" db="EMBL/GenBank/DDBJ databases">
        <authorList>
            <person name="Alioto T."/>
            <person name="Alioto T."/>
            <person name="Gomez Garrido J."/>
        </authorList>
    </citation>
    <scope>NUCLEOTIDE SEQUENCE [LARGE SCALE GENOMIC DNA]</scope>
</reference>
<dbReference type="AlphaFoldDB" id="A0A8S0TEF9"/>
<name>A0A8S0TEF9_OLEEU</name>
<accession>A0A8S0TEF9</accession>
<evidence type="ECO:0000313" key="1">
    <source>
        <dbReference type="EMBL" id="CAA3003541.1"/>
    </source>
</evidence>
<feature type="non-terminal residue" evidence="1">
    <location>
        <position position="1"/>
    </location>
</feature>
<evidence type="ECO:0000313" key="2">
    <source>
        <dbReference type="Proteomes" id="UP000594638"/>
    </source>
</evidence>
<keyword evidence="2" id="KW-1185">Reference proteome</keyword>
<dbReference type="Proteomes" id="UP000594638">
    <property type="component" value="Unassembled WGS sequence"/>
</dbReference>
<comment type="caution">
    <text evidence="1">The sequence shown here is derived from an EMBL/GenBank/DDBJ whole genome shotgun (WGS) entry which is preliminary data.</text>
</comment>
<proteinExistence type="predicted"/>
<dbReference type="Gramene" id="OE9A028540T1">
    <property type="protein sequence ID" value="OE9A028540C1"/>
    <property type="gene ID" value="OE9A028540"/>
</dbReference>